<keyword evidence="5" id="KW-0813">Transport</keyword>
<dbReference type="PROSITE" id="PS50928">
    <property type="entry name" value="ABC_TM1"/>
    <property type="match status" value="1"/>
</dbReference>
<comment type="similarity">
    <text evidence="5">Belongs to the binding-protein-dependent transport system permease family.</text>
</comment>
<evidence type="ECO:0000256" key="4">
    <source>
        <dbReference type="ARBA" id="ARBA00023136"/>
    </source>
</evidence>
<comment type="caution">
    <text evidence="7">The sequence shown here is derived from an EMBL/GenBank/DDBJ whole genome shotgun (WGS) entry which is preliminary data.</text>
</comment>
<sequence length="231" mass="25133">MDAIGHGIIEAFKLIFSGDREIFEIVGLSLYVSCFSVVFSTCLGIPLGILLGTHQFKGKGIIVRLIYTFMSLPPVIAGLTVFLILMRRGPLGSLQLNYTVTAMIIAQICLVTPIIIGLTYNMVKEKAPVVNRLGITLGAEPLARMKLLIYEMRVGITTAVVTGFGRAISEVGAVMIVGGNIKGQTRVMTTYISELKGMGNYDRAIAVGIILLVLSFLVNAILYNFQERESR</sequence>
<dbReference type="SUPFAM" id="SSF161098">
    <property type="entry name" value="MetI-like"/>
    <property type="match status" value="1"/>
</dbReference>
<dbReference type="CDD" id="cd06261">
    <property type="entry name" value="TM_PBP2"/>
    <property type="match status" value="1"/>
</dbReference>
<evidence type="ECO:0000313" key="8">
    <source>
        <dbReference type="Proteomes" id="UP001524502"/>
    </source>
</evidence>
<feature type="transmembrane region" description="Helical" evidence="5">
    <location>
        <begin position="30"/>
        <end position="53"/>
    </location>
</feature>
<dbReference type="NCBIfam" id="NF038017">
    <property type="entry name" value="ABC_perm1"/>
    <property type="match status" value="1"/>
</dbReference>
<organism evidence="7 8">
    <name type="scientific">Anaerovorax odorimutans</name>
    <dbReference type="NCBI Taxonomy" id="109327"/>
    <lineage>
        <taxon>Bacteria</taxon>
        <taxon>Bacillati</taxon>
        <taxon>Bacillota</taxon>
        <taxon>Clostridia</taxon>
        <taxon>Peptostreptococcales</taxon>
        <taxon>Anaerovoracaceae</taxon>
        <taxon>Anaerovorax</taxon>
    </lineage>
</organism>
<feature type="domain" description="ABC transmembrane type-1" evidence="6">
    <location>
        <begin position="26"/>
        <end position="222"/>
    </location>
</feature>
<dbReference type="Gene3D" id="1.10.3720.10">
    <property type="entry name" value="MetI-like"/>
    <property type="match status" value="1"/>
</dbReference>
<feature type="transmembrane region" description="Helical" evidence="5">
    <location>
        <begin position="204"/>
        <end position="225"/>
    </location>
</feature>
<evidence type="ECO:0000256" key="1">
    <source>
        <dbReference type="ARBA" id="ARBA00004141"/>
    </source>
</evidence>
<keyword evidence="3 5" id="KW-1133">Transmembrane helix</keyword>
<dbReference type="RefSeq" id="WP_256130773.1">
    <property type="nucleotide sequence ID" value="NZ_JANFXK010000002.1"/>
</dbReference>
<keyword evidence="2 5" id="KW-0812">Transmembrane</keyword>
<dbReference type="InterPro" id="IPR049783">
    <property type="entry name" value="ABC_perm_TupB-like"/>
</dbReference>
<feature type="transmembrane region" description="Helical" evidence="5">
    <location>
        <begin position="98"/>
        <end position="123"/>
    </location>
</feature>
<dbReference type="Pfam" id="PF00528">
    <property type="entry name" value="BPD_transp_1"/>
    <property type="match status" value="1"/>
</dbReference>
<accession>A0ABT1RK82</accession>
<dbReference type="Proteomes" id="UP001524502">
    <property type="component" value="Unassembled WGS sequence"/>
</dbReference>
<name>A0ABT1RK82_9FIRM</name>
<keyword evidence="8" id="KW-1185">Reference proteome</keyword>
<dbReference type="PANTHER" id="PTHR43632:SF1">
    <property type="entry name" value="PERMEASE COMPONENT OF TUNGSTATE ABC TRANSPORTER"/>
    <property type="match status" value="1"/>
</dbReference>
<comment type="subcellular location">
    <subcellularLocation>
        <location evidence="5">Cell membrane</location>
        <topology evidence="5">Multi-pass membrane protein</topology>
    </subcellularLocation>
    <subcellularLocation>
        <location evidence="1">Membrane</location>
        <topology evidence="1">Multi-pass membrane protein</topology>
    </subcellularLocation>
</comment>
<evidence type="ECO:0000256" key="5">
    <source>
        <dbReference type="RuleBase" id="RU363032"/>
    </source>
</evidence>
<gene>
    <name evidence="7" type="ORF">NE619_02470</name>
</gene>
<dbReference type="InterPro" id="IPR000515">
    <property type="entry name" value="MetI-like"/>
</dbReference>
<evidence type="ECO:0000256" key="3">
    <source>
        <dbReference type="ARBA" id="ARBA00022989"/>
    </source>
</evidence>
<feature type="transmembrane region" description="Helical" evidence="5">
    <location>
        <begin position="65"/>
        <end position="86"/>
    </location>
</feature>
<dbReference type="EMBL" id="JANFXK010000002">
    <property type="protein sequence ID" value="MCQ4635580.1"/>
    <property type="molecule type" value="Genomic_DNA"/>
</dbReference>
<proteinExistence type="inferred from homology"/>
<reference evidence="7 8" key="1">
    <citation type="submission" date="2022-06" db="EMBL/GenBank/DDBJ databases">
        <title>Isolation of gut microbiota from human fecal samples.</title>
        <authorList>
            <person name="Pamer E.G."/>
            <person name="Barat B."/>
            <person name="Waligurski E."/>
            <person name="Medina S."/>
            <person name="Paddock L."/>
            <person name="Mostad J."/>
        </authorList>
    </citation>
    <scope>NUCLEOTIDE SEQUENCE [LARGE SCALE GENOMIC DNA]</scope>
    <source>
        <strain evidence="7 8">SL.3.17</strain>
    </source>
</reference>
<evidence type="ECO:0000259" key="6">
    <source>
        <dbReference type="PROSITE" id="PS50928"/>
    </source>
</evidence>
<evidence type="ECO:0000313" key="7">
    <source>
        <dbReference type="EMBL" id="MCQ4635580.1"/>
    </source>
</evidence>
<dbReference type="PANTHER" id="PTHR43632">
    <property type="entry name" value="PERMEASE COMPONENT OF TUNGSTATE ABC TRANSPORTER"/>
    <property type="match status" value="1"/>
</dbReference>
<feature type="transmembrane region" description="Helical" evidence="5">
    <location>
        <begin position="154"/>
        <end position="178"/>
    </location>
</feature>
<evidence type="ECO:0000256" key="2">
    <source>
        <dbReference type="ARBA" id="ARBA00022692"/>
    </source>
</evidence>
<protein>
    <submittedName>
        <fullName evidence="7">ABC transporter permease</fullName>
    </submittedName>
</protein>
<dbReference type="InterPro" id="IPR035906">
    <property type="entry name" value="MetI-like_sf"/>
</dbReference>
<keyword evidence="4 5" id="KW-0472">Membrane</keyword>